<sequence length="2398" mass="279775">MIKEAEQIAVIKYCIFAFDEIYNKTDPFTFEEESENIIDIFSNLKYLQNDVGGHWIDLVNYSCNKNFKKISNTIRRFNTREISIFLQNTYQVAFADVPKVLLVLMEMFIYKTPERKEELYKNAKDKFNLHKYVENYYSDGTVLLRLLKYIIKTDDFDSFINDEPPKNNDSKNESSSDSHLMLYECAYVDDCDDYIPRKSNDKFENFKIIYKCFEKLGIHLFLDEWTFHRIAESETLIMLHLIQLLDKSDDFEIEIIPEHELYKANDLIEKLFFFETFYFDKSNIVHIKPNEMIIVIDIENQTVSMTQNWKNESKKDIFIFLSNQADFVNDFDRYYISPDECNYSVYCLKDTNEFSLTVSRPIGIETLSIKCISTFLELDSFVTGKINNKITLNIKAPFKMKTIILDENKIDVKNHSTKKLVFESSETSFKLEIVKAPKNLKNFLQYSGLGYFTVEDCELCNIQKIEFNGEFDKKLTGTIKLVFINPHDGNFPIYFYAPDNIPFNNILYNYRSIKLIDEKLRKYYIGRVKAKADHEIKFEIELPGEIIEDEWVSQLPISSLENSKPEIYINITNKNIVIDTFPDDPFIKIAVPLQFNPHTDFTESASKILQSLAMCVALFVRSQRLFSCRIVNTDLDLDLDNSLLTISRIFTFKSSIEKEIYILTDSKEEYIGASNQLEMDDDKNEDDMTLNEKNNIEMKIIDLSFPDIKLYSLGKQQPNKNFQITLKKLIKLNIIDVRKILFDLEFDVFLDKKKNRNTFNLCLHSSRFKMNLLQIGEEITKFKKIPSLKFSTETTDAIIPIKVEKAEQRMKMHMSSIGNDFLSVDRFELWPIERIEFIGTFDTLLEGKITIFYEDPPYQNKLVYHSNTFLNISKVTWDGNEIDKDERGEYILSPDYYINDSPKCYISKLHDDYLVDDEIMTDMLDMSNNQELTNKNTLHVLALDVKIEPTKGEDNWELYFPVTRYKPNMSIPNPSFSFNITNKKILLEKLPEGEELKLTIPYNNSPQELLEKWDTTFEFINNCVAVYFHQTKLIPCEIISTTMKVSLLENRVTISKVFQVSSKSKKTVYIIAHPDVKILWRHKNVAISVDGIPFKAYAIGVHKPGKDIPFVCTKFLEVNDKSIRCQSLFVKTDKIKGSKNHIRLEINNYFAMKNIQILDKALIDTHLSHDFVYDITTKEENINIIINKNKGKIRRELGKKGLGYFTIDNFELLPIERIFIESDFEEHSGELKGQLSFIVPHCSYNESIFYHFNPESHESEIETLNFTEIFIDSEQQDLNLDTSQEFIDIGSFGNMNCEYNTNKALIDIEPSDPLPNISHQHKISFNFSLKSKMVETYWDLSIPITRFKTIQNPQFHCEINNKDIYVELLPEESLNFKFPIVNDPNIIFKDWKNYFSSLCFGFAVYLHQMKIVPCMETQPTEYEIDTINKDVKTTKYFYHKSSKMKEIYIITSQEVELEIGQGYKKIDVGDDIPLNIYSIGQYISDKVIKIVSKQQLDINENSIRHIVILLKNDLLKGSKFQANLHLFTNFTMKSVKFNKEKIKVNSLEVNKEITTKEENINIIINKNKGKIRRELGKKGLGYFTIDNFELLPIERIFIESDFEEHSGELKGQLSFIVPHCSYNESIFYHFNPESHESEIETLNFTEIFIDSEQQDLNLDTSQEFIDIGSFSDKAESENHEVTFSFIIKSGMKENNWDLRFPLTNFIKSEKNPMFHLAIKNKAITVDELPSESDGYLSYLLPIDNNPQELLQKWNDVFTSIHLNTACILYQRQIIKCDIKCTKTIVNLTNNELVSIRTYHLPETYNNSDVYILTDHDVTILNNKDEEGSYSLKTINIEDIPYHVSYIEKCESQLDFKISTTQKIEINQSSLKFTSLSIKNDILKGEETNILLRVIADFNIKSISCDDYIQENAEIENEMEFEFTPKNETTNVIINRYNKEINKLIKTNGLGYFTIDNFEILPIENVHIKSQFNDNTGELEGFISFRAPQCSYNESIFYHFCSTSFQDKENSIRFTDFYIDSEKLDINLNPSQSLVNIGTLPVKIDEENHTFTFSFVTKSNLKNDSWNVELPITKFDDNDVKNPDFLFEIENKGIIIDKMPKDKIKISIPIPNDPHFLLKRVETDDIKPIVSSYYIHQSKIYQCKVMNTIFEINLLVNEIKIIREFQTPNLDDKEFFIVTYNDKDNLTLGEISNDNKISDFNIDEVDYNVFSIGKLTPNSKFSITSEVFEFDIFEPSVKIFTFSFLNDIQTPFSMKINSSFRMKQLNLSVKSKDDTIHIIEEIDCFNKPTIEFFGNIDPGEIICTIEKEKCNFNEGLIYSALGYFTADNFCLLPYQRLEFIGKFIKVLKGEVKYTLTNIYNSQIEVFFVPNANILKISIDDGPEILTKKKAVSCGIFHPK</sequence>
<evidence type="ECO:0000313" key="2">
    <source>
        <dbReference type="Proteomes" id="UP000179807"/>
    </source>
</evidence>
<name>A0A1J4JCS1_9EUKA</name>
<accession>A0A1J4JCS1</accession>
<protein>
    <submittedName>
        <fullName evidence="1">Uncharacterized protein</fullName>
    </submittedName>
</protein>
<dbReference type="EMBL" id="MLAK01001204">
    <property type="protein sequence ID" value="OHS96055.1"/>
    <property type="molecule type" value="Genomic_DNA"/>
</dbReference>
<keyword evidence="2" id="KW-1185">Reference proteome</keyword>
<dbReference type="RefSeq" id="XP_068349192.1">
    <property type="nucleotide sequence ID" value="XM_068495328.1"/>
</dbReference>
<gene>
    <name evidence="1" type="ORF">TRFO_10241</name>
</gene>
<dbReference type="Proteomes" id="UP000179807">
    <property type="component" value="Unassembled WGS sequence"/>
</dbReference>
<proteinExistence type="predicted"/>
<dbReference type="VEuPathDB" id="TrichDB:TRFO_10241"/>
<organism evidence="1 2">
    <name type="scientific">Tritrichomonas foetus</name>
    <dbReference type="NCBI Taxonomy" id="1144522"/>
    <lineage>
        <taxon>Eukaryota</taxon>
        <taxon>Metamonada</taxon>
        <taxon>Parabasalia</taxon>
        <taxon>Tritrichomonadida</taxon>
        <taxon>Tritrichomonadidae</taxon>
        <taxon>Tritrichomonas</taxon>
    </lineage>
</organism>
<comment type="caution">
    <text evidence="1">The sequence shown here is derived from an EMBL/GenBank/DDBJ whole genome shotgun (WGS) entry which is preliminary data.</text>
</comment>
<dbReference type="GeneID" id="94830032"/>
<reference evidence="1" key="1">
    <citation type="submission" date="2016-10" db="EMBL/GenBank/DDBJ databases">
        <authorList>
            <person name="Benchimol M."/>
            <person name="Almeida L.G."/>
            <person name="Vasconcelos A.T."/>
            <person name="Perreira-Neves A."/>
            <person name="Rosa I.A."/>
            <person name="Tasca T."/>
            <person name="Bogo M.R."/>
            <person name="de Souza W."/>
        </authorList>
    </citation>
    <scope>NUCLEOTIDE SEQUENCE [LARGE SCALE GENOMIC DNA]</scope>
    <source>
        <strain evidence="1">K</strain>
    </source>
</reference>
<evidence type="ECO:0000313" key="1">
    <source>
        <dbReference type="EMBL" id="OHS96055.1"/>
    </source>
</evidence>